<sequence length="114" mass="11966">MTITRLAAAVLVASQLAGCASTPITIAPMPPAKYQVLGRAEGKACGSLGFLATLFYVAPLGLNSRVERAYQEALASVPGATSLVNVDIVEDWQWLLLVTMRCTTITGDAVKEVA</sequence>
<name>A0ABZ0CT91_9BURK</name>
<evidence type="ECO:0000313" key="2">
    <source>
        <dbReference type="EMBL" id="WOB08193.1"/>
    </source>
</evidence>
<proteinExistence type="predicted"/>
<evidence type="ECO:0000313" key="3">
    <source>
        <dbReference type="Proteomes" id="UP001303946"/>
    </source>
</evidence>
<accession>A0ABZ0CT91</accession>
<dbReference type="RefSeq" id="WP_316700890.1">
    <property type="nucleotide sequence ID" value="NZ_CP136336.1"/>
</dbReference>
<dbReference type="Proteomes" id="UP001303946">
    <property type="component" value="Chromosome"/>
</dbReference>
<feature type="signal peptide" evidence="1">
    <location>
        <begin position="1"/>
        <end position="19"/>
    </location>
</feature>
<gene>
    <name evidence="2" type="ORF">RXV79_25235</name>
</gene>
<reference evidence="2 3" key="1">
    <citation type="submission" date="2023-10" db="EMBL/GenBank/DDBJ databases">
        <title>Bacteria for the degradation of biodegradable plastic PBAT(Polybutylene adipate terephthalate).</title>
        <authorList>
            <person name="Weon H.-Y."/>
            <person name="Yeon J."/>
        </authorList>
    </citation>
    <scope>NUCLEOTIDE SEQUENCE [LARGE SCALE GENOMIC DNA]</scope>
    <source>
        <strain evidence="2 3">SBD 7-3</strain>
    </source>
</reference>
<evidence type="ECO:0008006" key="4">
    <source>
        <dbReference type="Google" id="ProtNLM"/>
    </source>
</evidence>
<protein>
    <recommendedName>
        <fullName evidence="4">Lipoprotein</fullName>
    </recommendedName>
</protein>
<feature type="chain" id="PRO_5047038556" description="Lipoprotein" evidence="1">
    <location>
        <begin position="20"/>
        <end position="114"/>
    </location>
</feature>
<dbReference type="EMBL" id="CP136336">
    <property type="protein sequence ID" value="WOB08193.1"/>
    <property type="molecule type" value="Genomic_DNA"/>
</dbReference>
<organism evidence="2 3">
    <name type="scientific">Piscinibacter gummiphilus</name>
    <dbReference type="NCBI Taxonomy" id="946333"/>
    <lineage>
        <taxon>Bacteria</taxon>
        <taxon>Pseudomonadati</taxon>
        <taxon>Pseudomonadota</taxon>
        <taxon>Betaproteobacteria</taxon>
        <taxon>Burkholderiales</taxon>
        <taxon>Sphaerotilaceae</taxon>
        <taxon>Piscinibacter</taxon>
    </lineage>
</organism>
<evidence type="ECO:0000256" key="1">
    <source>
        <dbReference type="SAM" id="SignalP"/>
    </source>
</evidence>
<keyword evidence="1" id="KW-0732">Signal</keyword>
<keyword evidence="3" id="KW-1185">Reference proteome</keyword>